<feature type="transmembrane region" description="Helical" evidence="1">
    <location>
        <begin position="7"/>
        <end position="26"/>
    </location>
</feature>
<comment type="caution">
    <text evidence="2">The sequence shown here is derived from an EMBL/GenBank/DDBJ whole genome shotgun (WGS) entry which is preliminary data.</text>
</comment>
<dbReference type="Pfam" id="PF20181">
    <property type="entry name" value="DUF6544"/>
    <property type="match status" value="1"/>
</dbReference>
<protein>
    <submittedName>
        <fullName evidence="2">Uncharacterized protein</fullName>
    </submittedName>
</protein>
<sequence length="305" mass="35009">MKGRMTMILVWGLMLVLAIVIIYLIIPGGPAWKKYLADVASSFQQENDISLQPSVITEEAIAELPQLLRKYLKKNGYVNQPMMRNIYIQFKNTKFRMEAGKKTIPIDFCQVNFVDRPDRYAFLTARMFGLPVHVRDSVQDGKGSMIGVLAKHFQLFHSTGPEMDQSQLITALADAVFMPSLFLQEYISWRTIDYQTIEGTISWNGVSATGRFTFDDSGDIVRFDTDERYMDENGKGTSLVPWFVLYENYQSDEKYRRPGCVSVNWQLSQGIDNYFVSDRIKVQYSIEASEIHKERASKVLPSRIS</sequence>
<keyword evidence="1" id="KW-0812">Transmembrane</keyword>
<dbReference type="AlphaFoldDB" id="A0A437UI70"/>
<keyword evidence="1" id="KW-1133">Transmembrane helix</keyword>
<gene>
    <name evidence="2" type="ORF">EK398_22720</name>
</gene>
<evidence type="ECO:0000313" key="3">
    <source>
        <dbReference type="Proteomes" id="UP000288388"/>
    </source>
</evidence>
<evidence type="ECO:0000313" key="2">
    <source>
        <dbReference type="EMBL" id="RVU93239.1"/>
    </source>
</evidence>
<organism evidence="2 3">
    <name type="scientific">Enterococcus avium</name>
    <name type="common">Streptococcus avium</name>
    <dbReference type="NCBI Taxonomy" id="33945"/>
    <lineage>
        <taxon>Bacteria</taxon>
        <taxon>Bacillati</taxon>
        <taxon>Bacillota</taxon>
        <taxon>Bacilli</taxon>
        <taxon>Lactobacillales</taxon>
        <taxon>Enterococcaceae</taxon>
        <taxon>Enterococcus</taxon>
    </lineage>
</organism>
<dbReference type="Proteomes" id="UP000288388">
    <property type="component" value="Unassembled WGS sequence"/>
</dbReference>
<dbReference type="InterPro" id="IPR046674">
    <property type="entry name" value="DUF6544"/>
</dbReference>
<accession>A0A437UI70</accession>
<dbReference type="EMBL" id="RYZS01000002">
    <property type="protein sequence ID" value="RVU93239.1"/>
    <property type="molecule type" value="Genomic_DNA"/>
</dbReference>
<evidence type="ECO:0000256" key="1">
    <source>
        <dbReference type="SAM" id="Phobius"/>
    </source>
</evidence>
<reference evidence="2 3" key="1">
    <citation type="submission" date="2018-12" db="EMBL/GenBank/DDBJ databases">
        <title>A novel vanA-carrying plasmid in a clinical isolate of Enterococcus avium.</title>
        <authorList>
            <person name="Bernasconi O.J."/>
            <person name="Luzzaro F."/>
            <person name="Endimiani A."/>
        </authorList>
    </citation>
    <scope>NUCLEOTIDE SEQUENCE [LARGE SCALE GENOMIC DNA]</scope>
    <source>
        <strain evidence="2 3">LC0559/18</strain>
    </source>
</reference>
<proteinExistence type="predicted"/>
<name>A0A437UI70_ENTAV</name>
<keyword evidence="1" id="KW-0472">Membrane</keyword>